<sequence length="739" mass="76457">MKKKAIKIAASTAVAASAFVAAAPANQADAATNVNQLVTDAQNAGTVLKWAISVEGTADYKTQPMAQYNAAKKAIAAAEKAAASLSTSEKLAVDAKLVDAKLQVKRAQAYIDAITSSVKIKELTANLDAAIKSNDIEKVEAAYHKATAEYRKQAALLDRVYGQSTRDGIRNEVKPAIEKLVASVKNEVTVNMLAKAAAADVKAGKTADASKKIAEAQAILDANDLKWETSLQKSVTDVVTALPLAVSSVSYVDNKTVVVTLTKPVVAVAGSEFVLDNGAVVTKAELAADKKTVTLTTTALDAATKYTVTYNGSSVQFETPATGAGNIGVDATALHAEDTQTLAVTASFKTAQGTTYNGPVKISFTQAGYEFNTVNGIPYSSLTSDTVYPVNGQLVVTVKAAAGKVTGGKVKFDTLTGATGSVTETKYSGALNFYHLVDSETPLLADASGTVKYVDAANNYFVNNNNDKFVLKAAGNVYQDTNNGVLSLDAFKAKLTKGDIVTGNYIPGAGSVLKLALDKVAGVDFSVDQDYMGATDTFRVEGNTITLTGTGEAGKTVSVYNIALERPVAQTVVGSNGKWSVTVSVDPTQKVSFQSRQSVAVNEIAPNYSVATGLSDQLDVVAGKFTATAVNAASGDGALSGDVIPFNSVKSEDANNVKIAAKASIVLLDGDLTKATYVDGVNGTSITETTTGFEIKFGAPSAISGGDGKLSGALTVNGVTGITNEYGLKVNITNSIANY</sequence>
<evidence type="ECO:0000313" key="5">
    <source>
        <dbReference type="Proteomes" id="UP000316626"/>
    </source>
</evidence>
<organism evidence="4 5">
    <name type="scientific">Psychrobacillus vulpis</name>
    <dbReference type="NCBI Taxonomy" id="2325572"/>
    <lineage>
        <taxon>Bacteria</taxon>
        <taxon>Bacillati</taxon>
        <taxon>Bacillota</taxon>
        <taxon>Bacilli</taxon>
        <taxon>Bacillales</taxon>
        <taxon>Bacillaceae</taxon>
        <taxon>Psychrobacillus</taxon>
    </lineage>
</organism>
<dbReference type="RefSeq" id="WP_142641112.1">
    <property type="nucleotide sequence ID" value="NZ_VDGI01000002.1"/>
</dbReference>
<name>A0A544TUU3_9BACI</name>
<dbReference type="Pfam" id="PF18058">
    <property type="entry name" value="SbsC_C"/>
    <property type="match status" value="1"/>
</dbReference>
<dbReference type="Gene3D" id="2.60.40.10">
    <property type="entry name" value="Immunoglobulins"/>
    <property type="match status" value="1"/>
</dbReference>
<comment type="caution">
    <text evidence="4">The sequence shown here is derived from an EMBL/GenBank/DDBJ whole genome shotgun (WGS) entry which is preliminary data.</text>
</comment>
<dbReference type="InterPro" id="IPR014755">
    <property type="entry name" value="Cu-Rt/internalin_Ig-like"/>
</dbReference>
<keyword evidence="5" id="KW-1185">Reference proteome</keyword>
<gene>
    <name evidence="4" type="ORF">FG384_03165</name>
</gene>
<dbReference type="AlphaFoldDB" id="A0A544TUU3"/>
<dbReference type="Proteomes" id="UP000316626">
    <property type="component" value="Unassembled WGS sequence"/>
</dbReference>
<dbReference type="InterPro" id="IPR041378">
    <property type="entry name" value="S-layer_SbsC_C"/>
</dbReference>
<dbReference type="Gene3D" id="2.60.40.1220">
    <property type="match status" value="1"/>
</dbReference>
<dbReference type="OrthoDB" id="2079983at2"/>
<dbReference type="InterPro" id="IPR013783">
    <property type="entry name" value="Ig-like_fold"/>
</dbReference>
<accession>A0A544TUU3</accession>
<evidence type="ECO:0000313" key="4">
    <source>
        <dbReference type="EMBL" id="TQR21221.1"/>
    </source>
</evidence>
<proteinExistence type="predicted"/>
<protein>
    <recommendedName>
        <fullName evidence="3">SbsC C-terminal domain-containing protein</fullName>
    </recommendedName>
</protein>
<evidence type="ECO:0000256" key="2">
    <source>
        <dbReference type="SAM" id="SignalP"/>
    </source>
</evidence>
<evidence type="ECO:0000259" key="3">
    <source>
        <dbReference type="Pfam" id="PF18058"/>
    </source>
</evidence>
<evidence type="ECO:0000256" key="1">
    <source>
        <dbReference type="ARBA" id="ARBA00022729"/>
    </source>
</evidence>
<keyword evidence="1 2" id="KW-0732">Signal</keyword>
<feature type="signal peptide" evidence="2">
    <location>
        <begin position="1"/>
        <end position="30"/>
    </location>
</feature>
<dbReference type="EMBL" id="VDGI01000002">
    <property type="protein sequence ID" value="TQR21221.1"/>
    <property type="molecule type" value="Genomic_DNA"/>
</dbReference>
<dbReference type="Gene3D" id="1.20.58.780">
    <property type="match status" value="1"/>
</dbReference>
<feature type="domain" description="SbsC C-terminal" evidence="3">
    <location>
        <begin position="49"/>
        <end position="171"/>
    </location>
</feature>
<feature type="chain" id="PRO_5021906646" description="SbsC C-terminal domain-containing protein" evidence="2">
    <location>
        <begin position="31"/>
        <end position="739"/>
    </location>
</feature>
<reference evidence="4 5" key="1">
    <citation type="submission" date="2019-06" db="EMBL/GenBank/DDBJ databases">
        <title>Psychrobacillus vulpis sp. nov., a new species isolated from feces of a red fox that inhabits in The Tablas de Daimiel Natural Park, Albacete, Spain.</title>
        <authorList>
            <person name="Rodriguez M."/>
            <person name="Reina J.C."/>
            <person name="Bejar V."/>
            <person name="Llamas I."/>
        </authorList>
    </citation>
    <scope>NUCLEOTIDE SEQUENCE [LARGE SCALE GENOMIC DNA]</scope>
    <source>
        <strain evidence="4 5">Z8</strain>
    </source>
</reference>